<evidence type="ECO:0000259" key="8">
    <source>
        <dbReference type="Pfam" id="PF00408"/>
    </source>
</evidence>
<dbReference type="PROSITE" id="PS00710">
    <property type="entry name" value="PGM_PMM"/>
    <property type="match status" value="1"/>
</dbReference>
<organism evidence="12 13">
    <name type="scientific">Candidatus Berkelbacteria bacterium CG03_land_8_20_14_0_80_40_36</name>
    <dbReference type="NCBI Taxonomy" id="1974509"/>
    <lineage>
        <taxon>Bacteria</taxon>
        <taxon>Candidatus Berkelbacteria</taxon>
    </lineage>
</organism>
<proteinExistence type="inferred from homology"/>
<reference evidence="13" key="1">
    <citation type="submission" date="2017-09" db="EMBL/GenBank/DDBJ databases">
        <title>Depth-based differentiation of microbial function through sediment-hosted aquifers and enrichment of novel symbionts in the deep terrestrial subsurface.</title>
        <authorList>
            <person name="Probst A.J."/>
            <person name="Ladd B."/>
            <person name="Jarett J.K."/>
            <person name="Geller-Mcgrath D.E."/>
            <person name="Sieber C.M.K."/>
            <person name="Emerson J.B."/>
            <person name="Anantharaman K."/>
            <person name="Thomas B.C."/>
            <person name="Malmstrom R."/>
            <person name="Stieglmeier M."/>
            <person name="Klingl A."/>
            <person name="Woyke T."/>
            <person name="Ryan C.M."/>
            <person name="Banfield J.F."/>
        </authorList>
    </citation>
    <scope>NUCLEOTIDE SEQUENCE [LARGE SCALE GENOMIC DNA]</scope>
</reference>
<dbReference type="Proteomes" id="UP000229966">
    <property type="component" value="Unassembled WGS sequence"/>
</dbReference>
<feature type="domain" description="Alpha-D-phosphohexomutase alpha/beta/alpha" evidence="10">
    <location>
        <begin position="160"/>
        <end position="261"/>
    </location>
</feature>
<evidence type="ECO:0000256" key="7">
    <source>
        <dbReference type="RuleBase" id="RU004326"/>
    </source>
</evidence>
<protein>
    <submittedName>
        <fullName evidence="12">Phosphomannomutase</fullName>
    </submittedName>
</protein>
<dbReference type="Pfam" id="PF02880">
    <property type="entry name" value="PGM_PMM_III"/>
    <property type="match status" value="1"/>
</dbReference>
<dbReference type="EMBL" id="PEUM01000097">
    <property type="protein sequence ID" value="PIV25112.1"/>
    <property type="molecule type" value="Genomic_DNA"/>
</dbReference>
<comment type="similarity">
    <text evidence="2 7">Belongs to the phosphohexose mutase family.</text>
</comment>
<feature type="domain" description="Alpha-D-phosphohexomutase alpha/beta/alpha" evidence="11">
    <location>
        <begin position="265"/>
        <end position="376"/>
    </location>
</feature>
<dbReference type="InterPro" id="IPR005843">
    <property type="entry name" value="A-D-PHexomutase_C"/>
</dbReference>
<feature type="domain" description="Alpha-D-phosphohexomutase C-terminal" evidence="8">
    <location>
        <begin position="381"/>
        <end position="446"/>
    </location>
</feature>
<comment type="caution">
    <text evidence="12">The sequence shown here is derived from an EMBL/GenBank/DDBJ whole genome shotgun (WGS) entry which is preliminary data.</text>
</comment>
<dbReference type="CDD" id="cd03089">
    <property type="entry name" value="PMM_PGM"/>
    <property type="match status" value="1"/>
</dbReference>
<evidence type="ECO:0000313" key="13">
    <source>
        <dbReference type="Proteomes" id="UP000229966"/>
    </source>
</evidence>
<dbReference type="InterPro" id="IPR016066">
    <property type="entry name" value="A-D-PHexomutase_CS"/>
</dbReference>
<keyword evidence="3" id="KW-0597">Phosphoprotein</keyword>
<dbReference type="GO" id="GO:0000287">
    <property type="term" value="F:magnesium ion binding"/>
    <property type="evidence" value="ECO:0007669"/>
    <property type="project" value="InterPro"/>
</dbReference>
<evidence type="ECO:0000256" key="6">
    <source>
        <dbReference type="ARBA" id="ARBA00023235"/>
    </source>
</evidence>
<keyword evidence="4 7" id="KW-0479">Metal-binding</keyword>
<dbReference type="PANTHER" id="PTHR43771:SF1">
    <property type="entry name" value="PHOSPHOMANNOMUTASE"/>
    <property type="match status" value="1"/>
</dbReference>
<evidence type="ECO:0000256" key="2">
    <source>
        <dbReference type="ARBA" id="ARBA00010231"/>
    </source>
</evidence>
<dbReference type="InterPro" id="IPR036900">
    <property type="entry name" value="A-D-PHexomutase_C_sf"/>
</dbReference>
<comment type="cofactor">
    <cofactor evidence="1">
        <name>Mg(2+)</name>
        <dbReference type="ChEBI" id="CHEBI:18420"/>
    </cofactor>
</comment>
<evidence type="ECO:0000259" key="10">
    <source>
        <dbReference type="Pfam" id="PF02879"/>
    </source>
</evidence>
<dbReference type="InterPro" id="IPR005845">
    <property type="entry name" value="A-D-PHexomutase_a/b/a-II"/>
</dbReference>
<dbReference type="Gene3D" id="3.40.120.10">
    <property type="entry name" value="Alpha-D-Glucose-1,6-Bisphosphate, subunit A, domain 3"/>
    <property type="match status" value="3"/>
</dbReference>
<dbReference type="SUPFAM" id="SSF53738">
    <property type="entry name" value="Phosphoglucomutase, first 3 domains"/>
    <property type="match status" value="3"/>
</dbReference>
<dbReference type="GO" id="GO:0016868">
    <property type="term" value="F:intramolecular phosphotransferase activity"/>
    <property type="evidence" value="ECO:0007669"/>
    <property type="project" value="InterPro"/>
</dbReference>
<dbReference type="PANTHER" id="PTHR43771">
    <property type="entry name" value="PHOSPHOMANNOMUTASE"/>
    <property type="match status" value="1"/>
</dbReference>
<evidence type="ECO:0000256" key="4">
    <source>
        <dbReference type="ARBA" id="ARBA00022723"/>
    </source>
</evidence>
<keyword evidence="5 7" id="KW-0460">Magnesium</keyword>
<dbReference type="Pfam" id="PF02878">
    <property type="entry name" value="PGM_PMM_I"/>
    <property type="match status" value="1"/>
</dbReference>
<feature type="domain" description="Alpha-D-phosphohexomutase alpha/beta/alpha" evidence="9">
    <location>
        <begin position="16"/>
        <end position="136"/>
    </location>
</feature>
<dbReference type="SUPFAM" id="SSF55957">
    <property type="entry name" value="Phosphoglucomutase, C-terminal domain"/>
    <property type="match status" value="1"/>
</dbReference>
<sequence>MKIVKLAKKEILDTVVRAYDVRGSYPQMVNEKIVYDLVQGYIKFVKPKKVVSSRDARESGPSLQKAVIQSFVDSGVDIVDIGVVSTDMFYFAVSHLGVDGGITVSASHNPRQDNGLNMTHGSTPISSDSGINEIKEFALKSVRVKSDNKGKVEKADVLPEFINFVAEFVDIKKIKPFKIVANPNCGMQGKVLQAIIKAKKIPINLKMIYGEPDGSFPQGHPNPLLPENRNEICALVKQEKADLGVSWDADGDRVFFVDEKGNFIDGYYTVGVLGQELLKNKPGRAVLIDPRVVWNSYDLIEKAGGKVIQIKPGMTRIPGEMIKYKAIFCGEMSGHCYFPENDNRDNGIIPLLLMLEMLSRTGKKMSEIYEPLFEKFPISGEINSEVKDINMVLERVKEKYRDGKQTFVDGLSVEYPKWRFNLRASNTEPLIRLNVESRGDKKLVEEKTRELLKEIRG</sequence>
<evidence type="ECO:0000313" key="12">
    <source>
        <dbReference type="EMBL" id="PIV25112.1"/>
    </source>
</evidence>
<name>A0A2M7CHI9_9BACT</name>
<evidence type="ECO:0000256" key="5">
    <source>
        <dbReference type="ARBA" id="ARBA00022842"/>
    </source>
</evidence>
<dbReference type="AlphaFoldDB" id="A0A2M7CHI9"/>
<dbReference type="Pfam" id="PF02879">
    <property type="entry name" value="PGM_PMM_II"/>
    <property type="match status" value="1"/>
</dbReference>
<dbReference type="GO" id="GO:0005975">
    <property type="term" value="P:carbohydrate metabolic process"/>
    <property type="evidence" value="ECO:0007669"/>
    <property type="project" value="InterPro"/>
</dbReference>
<dbReference type="InterPro" id="IPR005846">
    <property type="entry name" value="A-D-PHexomutase_a/b/a-III"/>
</dbReference>
<keyword evidence="6" id="KW-0413">Isomerase</keyword>
<dbReference type="PRINTS" id="PR00509">
    <property type="entry name" value="PGMPMM"/>
</dbReference>
<accession>A0A2M7CHI9</accession>
<dbReference type="Gene3D" id="3.30.310.50">
    <property type="entry name" value="Alpha-D-phosphohexomutase, C-terminal domain"/>
    <property type="match status" value="1"/>
</dbReference>
<evidence type="ECO:0000256" key="3">
    <source>
        <dbReference type="ARBA" id="ARBA00022553"/>
    </source>
</evidence>
<dbReference type="InterPro" id="IPR016055">
    <property type="entry name" value="A-D-PHexomutase_a/b/a-I/II/III"/>
</dbReference>
<dbReference type="InterPro" id="IPR005841">
    <property type="entry name" value="Alpha-D-phosphohexomutase_SF"/>
</dbReference>
<gene>
    <name evidence="12" type="ORF">COS38_03390</name>
</gene>
<evidence type="ECO:0000256" key="1">
    <source>
        <dbReference type="ARBA" id="ARBA00001946"/>
    </source>
</evidence>
<evidence type="ECO:0000259" key="9">
    <source>
        <dbReference type="Pfam" id="PF02878"/>
    </source>
</evidence>
<evidence type="ECO:0000259" key="11">
    <source>
        <dbReference type="Pfam" id="PF02880"/>
    </source>
</evidence>
<dbReference type="InterPro" id="IPR005844">
    <property type="entry name" value="A-D-PHexomutase_a/b/a-I"/>
</dbReference>
<dbReference type="Pfam" id="PF00408">
    <property type="entry name" value="PGM_PMM_IV"/>
    <property type="match status" value="1"/>
</dbReference>